<keyword evidence="1" id="KW-0472">Membrane</keyword>
<sequence>MLRALIVLPMLWAGSVIAAEAVVDPAEMEFLRAEQAQALDCPFRDRIDFDHGDIECGLVEVPENREVSGSRSIELHYVRIAAQPPEGKEDEVREDPAIYLTGGPGVTVEGYVDRLRNHGILERRDLYILEQRGIGHSGDFCPFFTDRMPGERARDSFRGAQEAFMDSARRCFEKASARGVDLRGYNTFENARDVRALRMALGYEQWNVWGISYGSVLGQALIKEDPDGIAAMVLDAIVPLDLDNMMRISHWYARDLEMLHAACADQRRCARAHADLEERYLDAIDAMRENPVEVSVPESVRHPEGKAWMFQDLIAGLPFSLLYEQAYHPAIPAIMDRLARAVEDRDEDFFRALALADTSGGMGSSMGMGLAVRCLDHYIDEQARLYPGDLERYPTLAQAFGHPEVVAMGPQICREVGLTPRPREQYEQPRTDIPIVVANGAWDPITPPPLARYIMDGLENGRYVEFPHAGHGPTRSVDCAGDFMNDFFDDPSAPLDEECVESGEEAAEYLGRVFQTRAPIKGILLMETEPEAMGRHGLWAGLSLLLAGGGFLALTVGFVGGRINRAPIPRTSGARLLIFLAATAIIAWLVGMGIVAWRTSELTEALFLAGFLPWAGWIAWLAPLSLVLAVAGLVQMVRNHHRHSRAGMTGLSLTALGVIGLASFGLAWDLWPW</sequence>
<evidence type="ECO:0000259" key="4">
    <source>
        <dbReference type="Pfam" id="PF08386"/>
    </source>
</evidence>
<dbReference type="Pfam" id="PF00561">
    <property type="entry name" value="Abhydrolase_1"/>
    <property type="match status" value="1"/>
</dbReference>
<feature type="chain" id="PRO_5043000425" evidence="2">
    <location>
        <begin position="19"/>
        <end position="673"/>
    </location>
</feature>
<comment type="caution">
    <text evidence="5">The sequence shown here is derived from an EMBL/GenBank/DDBJ whole genome shotgun (WGS) entry which is preliminary data.</text>
</comment>
<feature type="transmembrane region" description="Helical" evidence="1">
    <location>
        <begin position="617"/>
        <end position="637"/>
    </location>
</feature>
<organism evidence="5 6">
    <name type="scientific">Natronospira elongata</name>
    <dbReference type="NCBI Taxonomy" id="3110268"/>
    <lineage>
        <taxon>Bacteria</taxon>
        <taxon>Pseudomonadati</taxon>
        <taxon>Pseudomonadota</taxon>
        <taxon>Gammaproteobacteria</taxon>
        <taxon>Natronospirales</taxon>
        <taxon>Natronospiraceae</taxon>
        <taxon>Natronospira</taxon>
    </lineage>
</organism>
<keyword evidence="1" id="KW-0812">Transmembrane</keyword>
<dbReference type="Proteomes" id="UP001302316">
    <property type="component" value="Unassembled WGS sequence"/>
</dbReference>
<reference evidence="5 6" key="1">
    <citation type="submission" date="2023-12" db="EMBL/GenBank/DDBJ databases">
        <title>Whole-genome sequencing of halo(alkali)philic microorganisms from hypersaline lakes.</title>
        <authorList>
            <person name="Sorokin D.Y."/>
            <person name="Merkel A.Y."/>
            <person name="Messina E."/>
            <person name="Yakimov M."/>
        </authorList>
    </citation>
    <scope>NUCLEOTIDE SEQUENCE [LARGE SCALE GENOMIC DNA]</scope>
    <source>
        <strain evidence="5 6">AB-CW1</strain>
    </source>
</reference>
<accession>A0AAP6JFW9</accession>
<dbReference type="Gene3D" id="3.40.50.1820">
    <property type="entry name" value="alpha/beta hydrolase"/>
    <property type="match status" value="1"/>
</dbReference>
<keyword evidence="2" id="KW-0732">Signal</keyword>
<evidence type="ECO:0000256" key="2">
    <source>
        <dbReference type="SAM" id="SignalP"/>
    </source>
</evidence>
<dbReference type="InterPro" id="IPR000073">
    <property type="entry name" value="AB_hydrolase_1"/>
</dbReference>
<evidence type="ECO:0000259" key="3">
    <source>
        <dbReference type="Pfam" id="PF00561"/>
    </source>
</evidence>
<dbReference type="AlphaFoldDB" id="A0AAP6JFW9"/>
<protein>
    <submittedName>
        <fullName evidence="5">Alpha/beta fold hydrolase</fullName>
    </submittedName>
</protein>
<evidence type="ECO:0000256" key="1">
    <source>
        <dbReference type="SAM" id="Phobius"/>
    </source>
</evidence>
<dbReference type="InterPro" id="IPR013595">
    <property type="entry name" value="Pept_S33_TAP-like_C"/>
</dbReference>
<feature type="transmembrane region" description="Helical" evidence="1">
    <location>
        <begin position="538"/>
        <end position="561"/>
    </location>
</feature>
<feature type="transmembrane region" description="Helical" evidence="1">
    <location>
        <begin position="573"/>
        <end position="597"/>
    </location>
</feature>
<feature type="signal peptide" evidence="2">
    <location>
        <begin position="1"/>
        <end position="18"/>
    </location>
</feature>
<dbReference type="RefSeq" id="WP_346051013.1">
    <property type="nucleotide sequence ID" value="NZ_JAYGII010000009.1"/>
</dbReference>
<evidence type="ECO:0000313" key="5">
    <source>
        <dbReference type="EMBL" id="MEA5445384.1"/>
    </source>
</evidence>
<keyword evidence="6" id="KW-1185">Reference proteome</keyword>
<dbReference type="InterPro" id="IPR029058">
    <property type="entry name" value="AB_hydrolase_fold"/>
</dbReference>
<keyword evidence="1" id="KW-1133">Transmembrane helix</keyword>
<evidence type="ECO:0000313" key="6">
    <source>
        <dbReference type="Proteomes" id="UP001302316"/>
    </source>
</evidence>
<name>A0AAP6JFW9_9GAMM</name>
<dbReference type="SUPFAM" id="SSF53474">
    <property type="entry name" value="alpha/beta-Hydrolases"/>
    <property type="match status" value="1"/>
</dbReference>
<dbReference type="GO" id="GO:0016787">
    <property type="term" value="F:hydrolase activity"/>
    <property type="evidence" value="ECO:0007669"/>
    <property type="project" value="UniProtKB-KW"/>
</dbReference>
<dbReference type="Pfam" id="PF08386">
    <property type="entry name" value="Abhydrolase_4"/>
    <property type="match status" value="1"/>
</dbReference>
<keyword evidence="5" id="KW-0378">Hydrolase</keyword>
<proteinExistence type="predicted"/>
<dbReference type="EMBL" id="JAYGII010000009">
    <property type="protein sequence ID" value="MEA5445384.1"/>
    <property type="molecule type" value="Genomic_DNA"/>
</dbReference>
<feature type="transmembrane region" description="Helical" evidence="1">
    <location>
        <begin position="649"/>
        <end position="668"/>
    </location>
</feature>
<gene>
    <name evidence="5" type="ORF">VCB98_06090</name>
</gene>
<feature type="domain" description="Peptidase S33 tripeptidyl aminopeptidase-like C-terminal" evidence="4">
    <location>
        <begin position="408"/>
        <end position="498"/>
    </location>
</feature>
<feature type="domain" description="AB hydrolase-1" evidence="3">
    <location>
        <begin position="178"/>
        <end position="246"/>
    </location>
</feature>